<keyword evidence="3" id="KW-1185">Reference proteome</keyword>
<evidence type="ECO:0000313" key="3">
    <source>
        <dbReference type="Proteomes" id="UP000193801"/>
    </source>
</evidence>
<dbReference type="EMBL" id="LQPK01000005">
    <property type="protein sequence ID" value="ORW33232.1"/>
    <property type="molecule type" value="Genomic_DNA"/>
</dbReference>
<comment type="caution">
    <text evidence="2">The sequence shown here is derived from an EMBL/GenBank/DDBJ whole genome shotgun (WGS) entry which is preliminary data.</text>
</comment>
<name>A0ABX3VSR3_9MYCO</name>
<reference evidence="2 3" key="1">
    <citation type="journal article" date="2015" name="Emerg. Microbes Infect.">
        <title>Characterization of 17 strains belonging to the Mycobacterium simiae complex and description of Mycobacterium paraense sp. nov.</title>
        <authorList>
            <person name="Fusco da Costa A.R."/>
            <person name="Fedrizzi T."/>
            <person name="Lopes M.L."/>
            <person name="Pecorari M."/>
            <person name="Oliveira da Costa W.L."/>
            <person name="Giacobazzi E."/>
            <person name="da Costa Bahia J.R."/>
            <person name="De Sanctis V."/>
            <person name="Batista Lima K.V."/>
            <person name="Bertorelli R."/>
            <person name="Grottola A."/>
            <person name="Fabio A."/>
            <person name="Mariottini A."/>
            <person name="Ferretti P."/>
            <person name="Di Leva F."/>
            <person name="Fregni Serpini G."/>
            <person name="Tagliazucchi S."/>
            <person name="Rumpianesi F."/>
            <person name="Jousson O."/>
            <person name="Segata N."/>
            <person name="Tortoli E."/>
        </authorList>
    </citation>
    <scope>NUCLEOTIDE SEQUENCE [LARGE SCALE GENOMIC DNA]</scope>
    <source>
        <strain evidence="2 3">FI-07156</strain>
    </source>
</reference>
<gene>
    <name evidence="2" type="ORF">AWB91_08885</name>
</gene>
<accession>A0ABX3VSR3</accession>
<organism evidence="2 3">
    <name type="scientific">Mycobacterium paraense</name>
    <dbReference type="NCBI Taxonomy" id="767916"/>
    <lineage>
        <taxon>Bacteria</taxon>
        <taxon>Bacillati</taxon>
        <taxon>Actinomycetota</taxon>
        <taxon>Actinomycetes</taxon>
        <taxon>Mycobacteriales</taxon>
        <taxon>Mycobacteriaceae</taxon>
        <taxon>Mycobacterium</taxon>
        <taxon>Mycobacterium simiae complex</taxon>
    </lineage>
</organism>
<evidence type="ECO:0000256" key="1">
    <source>
        <dbReference type="SAM" id="MobiDB-lite"/>
    </source>
</evidence>
<sequence>MTISSDDWAACGRRDRRDVTDGTKVINVVITEATTYQRRYRVPDNFDTSNTQAVENLFVHDNDSVDGFVAVISRAVSPVSVSTVPDAAFDKDYSFGTSSMTGPPRTPRSWDGSGSGNRELG</sequence>
<feature type="region of interest" description="Disordered" evidence="1">
    <location>
        <begin position="89"/>
        <end position="121"/>
    </location>
</feature>
<proteinExistence type="predicted"/>
<evidence type="ECO:0000313" key="2">
    <source>
        <dbReference type="EMBL" id="ORW33232.1"/>
    </source>
</evidence>
<dbReference type="Proteomes" id="UP000193801">
    <property type="component" value="Unassembled WGS sequence"/>
</dbReference>
<protein>
    <submittedName>
        <fullName evidence="2">Uncharacterized protein</fullName>
    </submittedName>
</protein>